<evidence type="ECO:0000313" key="3">
    <source>
        <dbReference type="Proteomes" id="UP001153954"/>
    </source>
</evidence>
<protein>
    <submittedName>
        <fullName evidence="2">Uncharacterized protein</fullName>
    </submittedName>
</protein>
<keyword evidence="1" id="KW-0732">Signal</keyword>
<name>A0AAU9UTT3_EUPED</name>
<organism evidence="2 3">
    <name type="scientific">Euphydryas editha</name>
    <name type="common">Edith's checkerspot</name>
    <dbReference type="NCBI Taxonomy" id="104508"/>
    <lineage>
        <taxon>Eukaryota</taxon>
        <taxon>Metazoa</taxon>
        <taxon>Ecdysozoa</taxon>
        <taxon>Arthropoda</taxon>
        <taxon>Hexapoda</taxon>
        <taxon>Insecta</taxon>
        <taxon>Pterygota</taxon>
        <taxon>Neoptera</taxon>
        <taxon>Endopterygota</taxon>
        <taxon>Lepidoptera</taxon>
        <taxon>Glossata</taxon>
        <taxon>Ditrysia</taxon>
        <taxon>Papilionoidea</taxon>
        <taxon>Nymphalidae</taxon>
        <taxon>Nymphalinae</taxon>
        <taxon>Euphydryas</taxon>
    </lineage>
</organism>
<dbReference type="PROSITE" id="PS51257">
    <property type="entry name" value="PROKAR_LIPOPROTEIN"/>
    <property type="match status" value="1"/>
</dbReference>
<reference evidence="2" key="1">
    <citation type="submission" date="2022-03" db="EMBL/GenBank/DDBJ databases">
        <authorList>
            <person name="Tunstrom K."/>
        </authorList>
    </citation>
    <scope>NUCLEOTIDE SEQUENCE</scope>
</reference>
<dbReference type="EMBL" id="CAKOGL010000023">
    <property type="protein sequence ID" value="CAH2101004.1"/>
    <property type="molecule type" value="Genomic_DNA"/>
</dbReference>
<evidence type="ECO:0000313" key="2">
    <source>
        <dbReference type="EMBL" id="CAH2101004.1"/>
    </source>
</evidence>
<accession>A0AAU9UTT3</accession>
<feature type="chain" id="PRO_5044009701" evidence="1">
    <location>
        <begin position="19"/>
        <end position="72"/>
    </location>
</feature>
<feature type="signal peptide" evidence="1">
    <location>
        <begin position="1"/>
        <end position="18"/>
    </location>
</feature>
<evidence type="ECO:0000256" key="1">
    <source>
        <dbReference type="SAM" id="SignalP"/>
    </source>
</evidence>
<proteinExistence type="predicted"/>
<dbReference type="AlphaFoldDB" id="A0AAU9UTT3"/>
<keyword evidence="3" id="KW-1185">Reference proteome</keyword>
<dbReference type="Proteomes" id="UP001153954">
    <property type="component" value="Unassembled WGS sequence"/>
</dbReference>
<comment type="caution">
    <text evidence="2">The sequence shown here is derived from an EMBL/GenBank/DDBJ whole genome shotgun (WGS) entry which is preliminary data.</text>
</comment>
<sequence>MRRAILLLLAALLAAAAACPWACSCRPNAADCAHRALLHAPRRLPTDAHRLKEAATPARGSFHSDAVAFIGY</sequence>
<gene>
    <name evidence="2" type="ORF">EEDITHA_LOCUS15806</name>
</gene>